<accession>A0A927R9P8</accession>
<gene>
    <name evidence="2" type="ORF">HEB94_001048</name>
</gene>
<comment type="caution">
    <text evidence="2">The sequence shown here is derived from an EMBL/GenBank/DDBJ whole genome shotgun (WGS) entry which is preliminary data.</text>
</comment>
<protein>
    <recommendedName>
        <fullName evidence="1">N-terminal domain-containing protein</fullName>
    </recommendedName>
</protein>
<dbReference type="InterPro" id="IPR013610">
    <property type="entry name" value="ArdC_N"/>
</dbReference>
<proteinExistence type="predicted"/>
<dbReference type="Proteomes" id="UP000638648">
    <property type="component" value="Unassembled WGS sequence"/>
</dbReference>
<dbReference type="GO" id="GO:0003697">
    <property type="term" value="F:single-stranded DNA binding"/>
    <property type="evidence" value="ECO:0007669"/>
    <property type="project" value="InterPro"/>
</dbReference>
<feature type="domain" description="N-terminal" evidence="1">
    <location>
        <begin position="11"/>
        <end position="58"/>
    </location>
</feature>
<reference evidence="2" key="1">
    <citation type="submission" date="2020-10" db="EMBL/GenBank/DDBJ databases">
        <title>Sequencing the genomes of 1000 actinobacteria strains.</title>
        <authorList>
            <person name="Klenk H.-P."/>
        </authorList>
    </citation>
    <scope>NUCLEOTIDE SEQUENCE</scope>
    <source>
        <strain evidence="2">DSM 45354</strain>
    </source>
</reference>
<dbReference type="AlphaFoldDB" id="A0A927R9P8"/>
<dbReference type="Pfam" id="PF08401">
    <property type="entry name" value="ArdcN"/>
    <property type="match status" value="1"/>
</dbReference>
<name>A0A927R9P8_9ACTN</name>
<evidence type="ECO:0000313" key="2">
    <source>
        <dbReference type="EMBL" id="MBE1604200.1"/>
    </source>
</evidence>
<sequence length="115" mass="12835">MLTGAAAGLWRYSLNNQLLILAQATERGISATQVAGYQTWRSRGRQVRPGEKGLAILAPTGRFLVDLDETEHLGEGRIVELPDRTRKREIILYGTTPRLGHQLRPRPPFGEDGCR</sequence>
<dbReference type="EMBL" id="JADBEM010000001">
    <property type="protein sequence ID" value="MBE1604200.1"/>
    <property type="molecule type" value="Genomic_DNA"/>
</dbReference>
<evidence type="ECO:0000259" key="1">
    <source>
        <dbReference type="Pfam" id="PF08401"/>
    </source>
</evidence>
<evidence type="ECO:0000313" key="3">
    <source>
        <dbReference type="Proteomes" id="UP000638648"/>
    </source>
</evidence>
<dbReference type="RefSeq" id="WP_420481516.1">
    <property type="nucleotide sequence ID" value="NZ_BAABJL010000123.1"/>
</dbReference>
<organism evidence="2 3">
    <name type="scientific">Actinopolymorpha pittospori</name>
    <dbReference type="NCBI Taxonomy" id="648752"/>
    <lineage>
        <taxon>Bacteria</taxon>
        <taxon>Bacillati</taxon>
        <taxon>Actinomycetota</taxon>
        <taxon>Actinomycetes</taxon>
        <taxon>Propionibacteriales</taxon>
        <taxon>Actinopolymorphaceae</taxon>
        <taxon>Actinopolymorpha</taxon>
    </lineage>
</organism>
<keyword evidence="3" id="KW-1185">Reference proteome</keyword>